<dbReference type="WBParaSite" id="JU765_v2.g17045.t1">
    <property type="protein sequence ID" value="JU765_v2.g17045.t1"/>
    <property type="gene ID" value="JU765_v2.g17045"/>
</dbReference>
<name>A0AC34QK22_9BILA</name>
<organism evidence="1 2">
    <name type="scientific">Panagrolaimus sp. JU765</name>
    <dbReference type="NCBI Taxonomy" id="591449"/>
    <lineage>
        <taxon>Eukaryota</taxon>
        <taxon>Metazoa</taxon>
        <taxon>Ecdysozoa</taxon>
        <taxon>Nematoda</taxon>
        <taxon>Chromadorea</taxon>
        <taxon>Rhabditida</taxon>
        <taxon>Tylenchina</taxon>
        <taxon>Panagrolaimomorpha</taxon>
        <taxon>Panagrolaimoidea</taxon>
        <taxon>Panagrolaimidae</taxon>
        <taxon>Panagrolaimus</taxon>
    </lineage>
</organism>
<dbReference type="Proteomes" id="UP000887576">
    <property type="component" value="Unplaced"/>
</dbReference>
<proteinExistence type="predicted"/>
<evidence type="ECO:0000313" key="1">
    <source>
        <dbReference type="Proteomes" id="UP000887576"/>
    </source>
</evidence>
<evidence type="ECO:0000313" key="2">
    <source>
        <dbReference type="WBParaSite" id="JU765_v2.g17045.t1"/>
    </source>
</evidence>
<accession>A0AC34QK22</accession>
<reference evidence="2" key="1">
    <citation type="submission" date="2022-11" db="UniProtKB">
        <authorList>
            <consortium name="WormBaseParasite"/>
        </authorList>
    </citation>
    <scope>IDENTIFICATION</scope>
</reference>
<sequence length="865" mass="100290">MPIISQENLPPLSYNTAFENCNMLEEKIADFRTISKAHYKNDLKNNLSVISLFGNIVMPRSSAKLVQKNKSVVAPPNHEMEVDNTAKRKRRSRKRKNNREVDDVEADVPTSCASGKESAVDFSPRPEVNDEEDFDDGSDVADDLMIPPFVSSDVERIEDEEQDEPVLYGKKKKRRRKKVDFAKNHHGELYDMLPLRYLRKPFKRKRKRKYLVPNTSKWFVRFTEAVQIPKNTPRTKWQDVVYKSPFESAFKVSKISKEFQLPEKYVEFNQSGRADEQSDNCVSGKNVRSYCYKIDDMDQLWIDTENAKRLQSGEKLFKNADFLEILDVFETDVYLGKTKILLQQVAFNRCIFDCSKEAACDVCYDESCADDDNILFCDGCETIVHQKCYGIHNIPTDEWLCDVCLLTKKKPRCIVCPLHTGAMKRSVCRSGFVHISCALWVPDVVFDDPDNLEGINFNLRRKNLRRALEICEVCNVKHGGCVTCSAEGCKNNYHATCGLRTGYYFNIDKEDEDDVKMMSYCRKHTIEKLPPNTLMYNRFIRNSPQISSDELEQHFTLFTDYENNERLKDMNKELIIDVYEYWKTKRLDKGGPLICIGKVFEEFVPVFKEEPLKKNEIRLRLEPNASRMAADNMRTLMWMVQDRESKKLAASRNLETLLKNMINDEQNAQNIEEIMEVVTNFLDPVQPAPVPKAESPINWTANDKKFDFKFDVDEYFKFKENLPKESTIRELAKKKQTVSDYNEHFPVAGKKQVKFADDIETIEPSTSKISGQQKKSKGFKSRRKENKSNDCGTDSDQDGSKIVKGCRKQNEPSTGNLRNKKRFWKIVMIDSGQYQEEMEVEKVEKVSVKKSYQPAKIVLRSSHKK</sequence>
<protein>
    <submittedName>
        <fullName evidence="2">Bromodomain and PHD finger-containing protein</fullName>
    </submittedName>
</protein>